<dbReference type="Gramene" id="Pp3c9_15490V3.3">
    <property type="protein sequence ID" value="PAC:32913296.CDS.1"/>
    <property type="gene ID" value="Pp3c9_15490"/>
</dbReference>
<name>A0A7I4EQZ0_PHYPA</name>
<dbReference type="Gramene" id="Pp3c9_15490V3.2">
    <property type="protein sequence ID" value="PAC:32913295.CDS.1"/>
    <property type="gene ID" value="Pp3c9_15490"/>
</dbReference>
<evidence type="ECO:0000313" key="1">
    <source>
        <dbReference type="EnsemblPlants" id="PAC:32913296.CDS.1"/>
    </source>
</evidence>
<evidence type="ECO:0000313" key="2">
    <source>
        <dbReference type="Proteomes" id="UP000006727"/>
    </source>
</evidence>
<protein>
    <submittedName>
        <fullName evidence="1">Uncharacterized protein</fullName>
    </submittedName>
</protein>
<dbReference type="EnsemblPlants" id="Pp3c9_15490V3.2">
    <property type="protein sequence ID" value="PAC:32913295.CDS.1"/>
    <property type="gene ID" value="Pp3c9_15490"/>
</dbReference>
<dbReference type="InParanoid" id="A0A7I4EQZ0"/>
<reference evidence="1" key="3">
    <citation type="submission" date="2020-12" db="UniProtKB">
        <authorList>
            <consortium name="EnsemblPlants"/>
        </authorList>
    </citation>
    <scope>IDENTIFICATION</scope>
</reference>
<sequence length="82" mass="9555">MVLVVIISMSRAVNNLRKECSLALIAKKSRLSKWREVCRQYGFSKVIRRKFDFGTQILICNNRRTIFTSSQFILNGDCRGRI</sequence>
<dbReference type="Proteomes" id="UP000006727">
    <property type="component" value="Chromosome 9"/>
</dbReference>
<accession>A0A7I4EQZ0</accession>
<proteinExistence type="predicted"/>
<organism evidence="1 2">
    <name type="scientific">Physcomitrium patens</name>
    <name type="common">Spreading-leaved earth moss</name>
    <name type="synonym">Physcomitrella patens</name>
    <dbReference type="NCBI Taxonomy" id="3218"/>
    <lineage>
        <taxon>Eukaryota</taxon>
        <taxon>Viridiplantae</taxon>
        <taxon>Streptophyta</taxon>
        <taxon>Embryophyta</taxon>
        <taxon>Bryophyta</taxon>
        <taxon>Bryophytina</taxon>
        <taxon>Bryopsida</taxon>
        <taxon>Funariidae</taxon>
        <taxon>Funariales</taxon>
        <taxon>Funariaceae</taxon>
        <taxon>Physcomitrium</taxon>
    </lineage>
</organism>
<dbReference type="EMBL" id="ABEU02000009">
    <property type="status" value="NOT_ANNOTATED_CDS"/>
    <property type="molecule type" value="Genomic_DNA"/>
</dbReference>
<dbReference type="AlphaFoldDB" id="A0A7I4EQZ0"/>
<dbReference type="EnsemblPlants" id="Pp3c9_15490V3.3">
    <property type="protein sequence ID" value="PAC:32913296.CDS.1"/>
    <property type="gene ID" value="Pp3c9_15490"/>
</dbReference>
<reference evidence="1 2" key="1">
    <citation type="journal article" date="2008" name="Science">
        <title>The Physcomitrella genome reveals evolutionary insights into the conquest of land by plants.</title>
        <authorList>
            <person name="Rensing S."/>
            <person name="Lang D."/>
            <person name="Zimmer A."/>
            <person name="Terry A."/>
            <person name="Salamov A."/>
            <person name="Shapiro H."/>
            <person name="Nishiyama T."/>
            <person name="Perroud P.-F."/>
            <person name="Lindquist E."/>
            <person name="Kamisugi Y."/>
            <person name="Tanahashi T."/>
            <person name="Sakakibara K."/>
            <person name="Fujita T."/>
            <person name="Oishi K."/>
            <person name="Shin-I T."/>
            <person name="Kuroki Y."/>
            <person name="Toyoda A."/>
            <person name="Suzuki Y."/>
            <person name="Hashimoto A."/>
            <person name="Yamaguchi K."/>
            <person name="Sugano A."/>
            <person name="Kohara Y."/>
            <person name="Fujiyama A."/>
            <person name="Anterola A."/>
            <person name="Aoki S."/>
            <person name="Ashton N."/>
            <person name="Barbazuk W.B."/>
            <person name="Barker E."/>
            <person name="Bennetzen J."/>
            <person name="Bezanilla M."/>
            <person name="Blankenship R."/>
            <person name="Cho S.H."/>
            <person name="Dutcher S."/>
            <person name="Estelle M."/>
            <person name="Fawcett J.A."/>
            <person name="Gundlach H."/>
            <person name="Hanada K."/>
            <person name="Heyl A."/>
            <person name="Hicks K.A."/>
            <person name="Hugh J."/>
            <person name="Lohr M."/>
            <person name="Mayer K."/>
            <person name="Melkozernov A."/>
            <person name="Murata T."/>
            <person name="Nelson D."/>
            <person name="Pils B."/>
            <person name="Prigge M."/>
            <person name="Reiss B."/>
            <person name="Renner T."/>
            <person name="Rombauts S."/>
            <person name="Rushton P."/>
            <person name="Sanderfoot A."/>
            <person name="Schween G."/>
            <person name="Shiu S.-H."/>
            <person name="Stueber K."/>
            <person name="Theodoulou F.L."/>
            <person name="Tu H."/>
            <person name="Van de Peer Y."/>
            <person name="Verrier P.J."/>
            <person name="Waters E."/>
            <person name="Wood A."/>
            <person name="Yang L."/>
            <person name="Cove D."/>
            <person name="Cuming A."/>
            <person name="Hasebe M."/>
            <person name="Lucas S."/>
            <person name="Mishler D.B."/>
            <person name="Reski R."/>
            <person name="Grigoriev I."/>
            <person name="Quatrano R.S."/>
            <person name="Boore J.L."/>
        </authorList>
    </citation>
    <scope>NUCLEOTIDE SEQUENCE [LARGE SCALE GENOMIC DNA]</scope>
    <source>
        <strain evidence="1 2">cv. Gransden 2004</strain>
    </source>
</reference>
<reference evidence="1 2" key="2">
    <citation type="journal article" date="2018" name="Plant J.">
        <title>The Physcomitrella patens chromosome-scale assembly reveals moss genome structure and evolution.</title>
        <authorList>
            <person name="Lang D."/>
            <person name="Ullrich K.K."/>
            <person name="Murat F."/>
            <person name="Fuchs J."/>
            <person name="Jenkins J."/>
            <person name="Haas F.B."/>
            <person name="Piednoel M."/>
            <person name="Gundlach H."/>
            <person name="Van Bel M."/>
            <person name="Meyberg R."/>
            <person name="Vives C."/>
            <person name="Morata J."/>
            <person name="Symeonidi A."/>
            <person name="Hiss M."/>
            <person name="Muchero W."/>
            <person name="Kamisugi Y."/>
            <person name="Saleh O."/>
            <person name="Blanc G."/>
            <person name="Decker E.L."/>
            <person name="van Gessel N."/>
            <person name="Grimwood J."/>
            <person name="Hayes R.D."/>
            <person name="Graham S.W."/>
            <person name="Gunter L.E."/>
            <person name="McDaniel S.F."/>
            <person name="Hoernstein S.N.W."/>
            <person name="Larsson A."/>
            <person name="Li F.W."/>
            <person name="Perroud P.F."/>
            <person name="Phillips J."/>
            <person name="Ranjan P."/>
            <person name="Rokshar D.S."/>
            <person name="Rothfels C.J."/>
            <person name="Schneider L."/>
            <person name="Shu S."/>
            <person name="Stevenson D.W."/>
            <person name="Thummler F."/>
            <person name="Tillich M."/>
            <person name="Villarreal Aguilar J.C."/>
            <person name="Widiez T."/>
            <person name="Wong G.K."/>
            <person name="Wymore A."/>
            <person name="Zhang Y."/>
            <person name="Zimmer A.D."/>
            <person name="Quatrano R.S."/>
            <person name="Mayer K.F.X."/>
            <person name="Goodstein D."/>
            <person name="Casacuberta J.M."/>
            <person name="Vandepoele K."/>
            <person name="Reski R."/>
            <person name="Cuming A.C."/>
            <person name="Tuskan G.A."/>
            <person name="Maumus F."/>
            <person name="Salse J."/>
            <person name="Schmutz J."/>
            <person name="Rensing S.A."/>
        </authorList>
    </citation>
    <scope>NUCLEOTIDE SEQUENCE [LARGE SCALE GENOMIC DNA]</scope>
    <source>
        <strain evidence="1 2">cv. Gransden 2004</strain>
    </source>
</reference>
<keyword evidence="2" id="KW-1185">Reference proteome</keyword>